<name>A0ABR2IY56_9EUKA</name>
<dbReference type="EMBL" id="JAPFFF010000014">
    <property type="protein sequence ID" value="KAK8870149.1"/>
    <property type="molecule type" value="Genomic_DNA"/>
</dbReference>
<organism evidence="1 2">
    <name type="scientific">Tritrichomonas musculus</name>
    <dbReference type="NCBI Taxonomy" id="1915356"/>
    <lineage>
        <taxon>Eukaryota</taxon>
        <taxon>Metamonada</taxon>
        <taxon>Parabasalia</taxon>
        <taxon>Tritrichomonadida</taxon>
        <taxon>Tritrichomonadidae</taxon>
        <taxon>Tritrichomonas</taxon>
    </lineage>
</organism>
<evidence type="ECO:0000313" key="1">
    <source>
        <dbReference type="EMBL" id="KAK8870149.1"/>
    </source>
</evidence>
<accession>A0ABR2IY56</accession>
<comment type="caution">
    <text evidence="1">The sequence shown here is derived from an EMBL/GenBank/DDBJ whole genome shotgun (WGS) entry which is preliminary data.</text>
</comment>
<protein>
    <submittedName>
        <fullName evidence="1">Uncharacterized protein</fullName>
    </submittedName>
</protein>
<sequence length="77" mass="8580">MSISATNDKQTAKQAVVDRKEQGIFTMNLVKVLKTKQLITPKDLATSLKKDLKKYSQTCAIAMTTKKMNTTPIFSSK</sequence>
<reference evidence="1 2" key="1">
    <citation type="submission" date="2024-04" db="EMBL/GenBank/DDBJ databases">
        <title>Tritrichomonas musculus Genome.</title>
        <authorList>
            <person name="Alves-Ferreira E."/>
            <person name="Grigg M."/>
            <person name="Lorenzi H."/>
            <person name="Galac M."/>
        </authorList>
    </citation>
    <scope>NUCLEOTIDE SEQUENCE [LARGE SCALE GENOMIC DNA]</scope>
    <source>
        <strain evidence="1 2">EAF2021</strain>
    </source>
</reference>
<keyword evidence="2" id="KW-1185">Reference proteome</keyword>
<evidence type="ECO:0000313" key="2">
    <source>
        <dbReference type="Proteomes" id="UP001470230"/>
    </source>
</evidence>
<dbReference type="Proteomes" id="UP001470230">
    <property type="component" value="Unassembled WGS sequence"/>
</dbReference>
<proteinExistence type="predicted"/>
<gene>
    <name evidence="1" type="ORF">M9Y10_008026</name>
</gene>